<dbReference type="Proteomes" id="UP000008064">
    <property type="component" value="Unassembled WGS sequence"/>
</dbReference>
<evidence type="ECO:0000313" key="2">
    <source>
        <dbReference type="EMBL" id="EGO18653.1"/>
    </source>
</evidence>
<feature type="compositionally biased region" description="Basic and acidic residues" evidence="1">
    <location>
        <begin position="1"/>
        <end position="22"/>
    </location>
</feature>
<organism>
    <name type="scientific">Serpula lacrymans var. lacrymans (strain S7.9)</name>
    <name type="common">Dry rot fungus</name>
    <dbReference type="NCBI Taxonomy" id="578457"/>
    <lineage>
        <taxon>Eukaryota</taxon>
        <taxon>Fungi</taxon>
        <taxon>Dikarya</taxon>
        <taxon>Basidiomycota</taxon>
        <taxon>Agaricomycotina</taxon>
        <taxon>Agaricomycetes</taxon>
        <taxon>Agaricomycetidae</taxon>
        <taxon>Boletales</taxon>
        <taxon>Coniophorineae</taxon>
        <taxon>Serpulaceae</taxon>
        <taxon>Serpula</taxon>
    </lineage>
</organism>
<gene>
    <name evidence="2" type="ORF">SERLADRAFT_480928</name>
</gene>
<protein>
    <submittedName>
        <fullName evidence="2">Uncharacterized protein</fullName>
    </submittedName>
</protein>
<sequence length="143" mass="15901">MVNPDKKWRLDRMLKEHGDKGKVPPPSRSADTQCVPSFDATAEVVVQSSGPNDAHELNADEGNQPITNHRPRRIHVHSDTTEIIPDSEPTRAEQQASTPTHRSQPKVQTPVKRQVPQGKSRMNSPPGEVVDDSFEPTNTVEEE</sequence>
<name>F8PE56_SERL9</name>
<proteinExistence type="predicted"/>
<feature type="non-terminal residue" evidence="2">
    <location>
        <position position="143"/>
    </location>
</feature>
<evidence type="ECO:0000256" key="1">
    <source>
        <dbReference type="SAM" id="MobiDB-lite"/>
    </source>
</evidence>
<dbReference type="RefSeq" id="XP_007324680.1">
    <property type="nucleotide sequence ID" value="XM_007324618.1"/>
</dbReference>
<feature type="compositionally biased region" description="Polar residues" evidence="1">
    <location>
        <begin position="92"/>
        <end position="107"/>
    </location>
</feature>
<dbReference type="KEGG" id="sla:SERLADRAFT_480928"/>
<dbReference type="HOGENOM" id="CLU_1810873_0_0_1"/>
<reference evidence="2" key="1">
    <citation type="submission" date="2011-04" db="EMBL/GenBank/DDBJ databases">
        <title>Evolution of plant cell wall degrading machinery underlies the functional diversity of forest fungi.</title>
        <authorList>
            <consortium name="US DOE Joint Genome Institute (JGI-PGF)"/>
            <person name="Eastwood D.C."/>
            <person name="Floudas D."/>
            <person name="Binder M."/>
            <person name="Majcherczyk A."/>
            <person name="Schneider P."/>
            <person name="Aerts A."/>
            <person name="Asiegbu F.O."/>
            <person name="Baker S.E."/>
            <person name="Barry K."/>
            <person name="Bendiksby M."/>
            <person name="Blumentritt M."/>
            <person name="Coutinho P.M."/>
            <person name="Cullen D."/>
            <person name="Cullen D."/>
            <person name="Gathman A."/>
            <person name="Goodell B."/>
            <person name="Henrissat B."/>
            <person name="Ihrmark K."/>
            <person name="Kauserud H."/>
            <person name="Kohler A."/>
            <person name="LaButti K."/>
            <person name="Lapidus A."/>
            <person name="Lavin J.L."/>
            <person name="Lee Y.-H."/>
            <person name="Lindquist E."/>
            <person name="Lilly W."/>
            <person name="Lucas S."/>
            <person name="Morin E."/>
            <person name="Murat C."/>
            <person name="Oguiza J.A."/>
            <person name="Park J."/>
            <person name="Pisabarro A.G."/>
            <person name="Riley R."/>
            <person name="Rosling A."/>
            <person name="Salamov A."/>
            <person name="Schmidt O."/>
            <person name="Schmutz J."/>
            <person name="Skrede I."/>
            <person name="Stenlid J."/>
            <person name="Wiebenga A."/>
            <person name="Xie X."/>
            <person name="Kues U."/>
            <person name="Hibbett D.S."/>
            <person name="Hoffmeister D."/>
            <person name="Hogberg N."/>
            <person name="Martin F."/>
            <person name="Grigoriev I.V."/>
            <person name="Watkinson S.C."/>
        </authorList>
    </citation>
    <scope>NUCLEOTIDE SEQUENCE</scope>
    <source>
        <strain evidence="2">S7.9</strain>
    </source>
</reference>
<dbReference type="AlphaFoldDB" id="F8PE56"/>
<dbReference type="GeneID" id="18821600"/>
<feature type="compositionally biased region" description="Acidic residues" evidence="1">
    <location>
        <begin position="129"/>
        <end position="143"/>
    </location>
</feature>
<dbReference type="EMBL" id="GL945447">
    <property type="protein sequence ID" value="EGO18653.1"/>
    <property type="molecule type" value="Genomic_DNA"/>
</dbReference>
<accession>F8PE56</accession>
<feature type="region of interest" description="Disordered" evidence="1">
    <location>
        <begin position="1"/>
        <end position="143"/>
    </location>
</feature>